<evidence type="ECO:0000313" key="2">
    <source>
        <dbReference type="Proteomes" id="UP000326087"/>
    </source>
</evidence>
<dbReference type="GeneID" id="80019366"/>
<dbReference type="Proteomes" id="UP000326087">
    <property type="component" value="Segment"/>
</dbReference>
<organism evidence="1 2">
    <name type="scientific">Mycobacterium phage IdentityCrisis</name>
    <dbReference type="NCBI Taxonomy" id="2599866"/>
    <lineage>
        <taxon>Viruses</taxon>
        <taxon>Duplodnaviria</taxon>
        <taxon>Heunggongvirae</taxon>
        <taxon>Uroviricota</taxon>
        <taxon>Caudoviricetes</taxon>
        <taxon>Identitycrisisvirus</taxon>
        <taxon>Identitycrisisvirus identitycrisis</taxon>
    </lineage>
</organism>
<protein>
    <submittedName>
        <fullName evidence="1">Uncharacterized protein</fullName>
    </submittedName>
</protein>
<dbReference type="RefSeq" id="YP_010754767.1">
    <property type="nucleotide sequence ID" value="NC_073463.1"/>
</dbReference>
<accession>A0A5J6TI28</accession>
<name>A0A5J6TI28_9CAUD</name>
<dbReference type="KEGG" id="vg:80019366"/>
<proteinExistence type="predicted"/>
<keyword evidence="2" id="KW-1185">Reference proteome</keyword>
<gene>
    <name evidence="1" type="primary">39</name>
    <name evidence="1" type="ORF">SEA_IDENTITYCRISIS_39</name>
</gene>
<sequence length="91" mass="10031">MSATTIEQNPQMSDEDVDAWSDMLYMRDLTDALEDEASRQGVAAMPQLSRFASSLLAYALALADEDMPPWNTDRAGELLDAWHNENPAVAA</sequence>
<reference evidence="1 2" key="1">
    <citation type="submission" date="2019-07" db="EMBL/GenBank/DDBJ databases">
        <authorList>
            <person name="Widmer J."/>
            <person name="Andre W."/>
            <person name="Castro A."/>
            <person name="Cintron J."/>
            <person name="Cintron J."/>
            <person name="Elliott S."/>
            <person name="Harel H."/>
            <person name="Hasan D."/>
            <person name="Page A."/>
            <person name="Santana M."/>
            <person name="Slobasky M."/>
            <person name="Stevens T."/>
            <person name="Vilcin V."/>
            <person name="Whitaker K."/>
            <person name="Yelvington M."/>
            <person name="Wiersma-Koch H."/>
            <person name="Douthitt C."/>
            <person name="D'Elia T."/>
            <person name="Garlena R.A."/>
            <person name="Russell D.A."/>
            <person name="Pope W.H."/>
            <person name="Jacobs-Sera D."/>
            <person name="Hatfull G.F."/>
        </authorList>
    </citation>
    <scope>NUCLEOTIDE SEQUENCE [LARGE SCALE GENOMIC DNA]</scope>
</reference>
<evidence type="ECO:0000313" key="1">
    <source>
        <dbReference type="EMBL" id="QFG10058.1"/>
    </source>
</evidence>
<dbReference type="EMBL" id="MN234184">
    <property type="protein sequence ID" value="QFG10058.1"/>
    <property type="molecule type" value="Genomic_DNA"/>
</dbReference>